<keyword evidence="8" id="KW-1185">Reference proteome</keyword>
<dbReference type="SUPFAM" id="SSF53335">
    <property type="entry name" value="S-adenosyl-L-methionine-dependent methyltransferases"/>
    <property type="match status" value="1"/>
</dbReference>
<dbReference type="PANTHER" id="PTHR22807">
    <property type="entry name" value="NOP2 YEAST -RELATED NOL1/NOP2/FMU SUN DOMAIN-CONTAINING"/>
    <property type="match status" value="1"/>
</dbReference>
<comment type="similarity">
    <text evidence="5">Belongs to the class I-like SAM-binding methyltransferase superfamily. RsmB/NOP family.</text>
</comment>
<keyword evidence="4 5" id="KW-0694">RNA-binding</keyword>
<dbReference type="PROSITE" id="PS51686">
    <property type="entry name" value="SAM_MT_RSMB_NOP"/>
    <property type="match status" value="1"/>
</dbReference>
<proteinExistence type="inferred from homology"/>
<evidence type="ECO:0000256" key="1">
    <source>
        <dbReference type="ARBA" id="ARBA00022603"/>
    </source>
</evidence>
<dbReference type="InterPro" id="IPR049560">
    <property type="entry name" value="MeTrfase_RsmB-F_NOP2_cat"/>
</dbReference>
<feature type="binding site" evidence="5">
    <location>
        <position position="248"/>
    </location>
    <ligand>
        <name>S-adenosyl-L-methionine</name>
        <dbReference type="ChEBI" id="CHEBI:59789"/>
    </ligand>
</feature>
<evidence type="ECO:0000313" key="8">
    <source>
        <dbReference type="Proteomes" id="UP001210231"/>
    </source>
</evidence>
<feature type="binding site" evidence="5">
    <location>
        <position position="277"/>
    </location>
    <ligand>
        <name>S-adenosyl-L-methionine</name>
        <dbReference type="ChEBI" id="CHEBI:59789"/>
    </ligand>
</feature>
<feature type="domain" description="SAM-dependent MTase RsmB/NOP-type" evidence="6">
    <location>
        <begin position="223"/>
        <end position="397"/>
    </location>
</feature>
<evidence type="ECO:0000259" key="6">
    <source>
        <dbReference type="PROSITE" id="PS51686"/>
    </source>
</evidence>
<dbReference type="InterPro" id="IPR029063">
    <property type="entry name" value="SAM-dependent_MTases_sf"/>
</dbReference>
<dbReference type="InterPro" id="IPR001678">
    <property type="entry name" value="MeTrfase_RsmB-F_NOP2_dom"/>
</dbReference>
<feature type="active site" description="Nucleophile" evidence="5">
    <location>
        <position position="351"/>
    </location>
</feature>
<organism evidence="7 8">
    <name type="scientific">Polluticaenibacter yanchengensis</name>
    <dbReference type="NCBI Taxonomy" id="3014562"/>
    <lineage>
        <taxon>Bacteria</taxon>
        <taxon>Pseudomonadati</taxon>
        <taxon>Bacteroidota</taxon>
        <taxon>Chitinophagia</taxon>
        <taxon>Chitinophagales</taxon>
        <taxon>Chitinophagaceae</taxon>
        <taxon>Polluticaenibacter</taxon>
    </lineage>
</organism>
<evidence type="ECO:0000256" key="3">
    <source>
        <dbReference type="ARBA" id="ARBA00022691"/>
    </source>
</evidence>
<dbReference type="RefSeq" id="WP_407032790.1">
    <property type="nucleotide sequence ID" value="NZ_JAQGEF010000031.1"/>
</dbReference>
<dbReference type="Proteomes" id="UP001210231">
    <property type="component" value="Unassembled WGS sequence"/>
</dbReference>
<comment type="caution">
    <text evidence="7">The sequence shown here is derived from an EMBL/GenBank/DDBJ whole genome shotgun (WGS) entry which is preliminary data.</text>
</comment>
<dbReference type="PANTHER" id="PTHR22807:SF53">
    <property type="entry name" value="RIBOSOMAL RNA SMALL SUBUNIT METHYLTRANSFERASE B-RELATED"/>
    <property type="match status" value="1"/>
</dbReference>
<keyword evidence="1 5" id="KW-0489">Methyltransferase</keyword>
<dbReference type="InterPro" id="IPR023267">
    <property type="entry name" value="RCMT"/>
</dbReference>
<name>A0ABT4UNN5_9BACT</name>
<reference evidence="7 8" key="1">
    <citation type="submission" date="2022-12" db="EMBL/GenBank/DDBJ databases">
        <title>Chitinophagaceae gen. sp. nov., a new member of the family Chitinophagaceae, isolated from soil in a chemical factory.</title>
        <authorList>
            <person name="Ke Z."/>
        </authorList>
    </citation>
    <scope>NUCLEOTIDE SEQUENCE [LARGE SCALE GENOMIC DNA]</scope>
    <source>
        <strain evidence="7 8">LY-5</strain>
    </source>
</reference>
<gene>
    <name evidence="7" type="ORF">O3P16_16740</name>
</gene>
<dbReference type="EMBL" id="JAQGEF010000031">
    <property type="protein sequence ID" value="MDA3616461.1"/>
    <property type="molecule type" value="Genomic_DNA"/>
</dbReference>
<comment type="caution">
    <text evidence="5">Lacks conserved residue(s) required for the propagation of feature annotation.</text>
</comment>
<dbReference type="Pfam" id="PF01189">
    <property type="entry name" value="Methyltr_RsmB-F"/>
    <property type="match status" value="1"/>
</dbReference>
<evidence type="ECO:0000313" key="7">
    <source>
        <dbReference type="EMBL" id="MDA3616461.1"/>
    </source>
</evidence>
<feature type="binding site" evidence="5">
    <location>
        <position position="298"/>
    </location>
    <ligand>
        <name>S-adenosyl-L-methionine</name>
        <dbReference type="ChEBI" id="CHEBI:59789"/>
    </ligand>
</feature>
<evidence type="ECO:0000256" key="5">
    <source>
        <dbReference type="PROSITE-ProRule" id="PRU01023"/>
    </source>
</evidence>
<keyword evidence="2 5" id="KW-0808">Transferase</keyword>
<sequence length="397" mass="44842">MSLALHYIDTAQQIIESYNGTTPLAPVIKNFFSTKKKYGSRDRKTISNLCYNYYRLGHALKDLSVRDRIIAGLFYCSNQPHFIIGEIKPEWAEHITKTTEEKNKVTGYNLKGEDIFPFIDQLPEGIDAAAFGWSHLQQPNLYIRIRPGSEKTVNKALTNAQIPYEAITRQCLKLPNGSKATDVLRINETAVIQDYNSQQTGNVIYKLLAKNKGNALDRISFWDCCAASGGKSLMFLDMFPHTKITVSDIRSSIIENLHKRFKEAGIRHYQAFVADLDSSAKIPDNAVSKAGFDIILADVPCSGSGTWGRTPEELFYFNPEEIDKFHNTQFNIANNAMSHLRSGGYFIYITCSVFKQENENVIERLTQSQLLTVCTQQHLTGYNDGADSMFIAILQKY</sequence>
<dbReference type="PRINTS" id="PR02008">
    <property type="entry name" value="RCMTFAMILY"/>
</dbReference>
<evidence type="ECO:0000256" key="2">
    <source>
        <dbReference type="ARBA" id="ARBA00022679"/>
    </source>
</evidence>
<dbReference type="Gene3D" id="3.40.50.150">
    <property type="entry name" value="Vaccinia Virus protein VP39"/>
    <property type="match status" value="1"/>
</dbReference>
<accession>A0ABT4UNN5</accession>
<keyword evidence="3 5" id="KW-0949">S-adenosyl-L-methionine</keyword>
<protein>
    <submittedName>
        <fullName evidence="7">Fmu (Sun) domain-containing protein</fullName>
    </submittedName>
</protein>
<evidence type="ECO:0000256" key="4">
    <source>
        <dbReference type="ARBA" id="ARBA00022884"/>
    </source>
</evidence>